<name>A0AAN7UKF5_9PEZI</name>
<dbReference type="Proteomes" id="UP001305414">
    <property type="component" value="Unassembled WGS sequence"/>
</dbReference>
<organism evidence="1 2">
    <name type="scientific">Xylaria bambusicola</name>
    <dbReference type="NCBI Taxonomy" id="326684"/>
    <lineage>
        <taxon>Eukaryota</taxon>
        <taxon>Fungi</taxon>
        <taxon>Dikarya</taxon>
        <taxon>Ascomycota</taxon>
        <taxon>Pezizomycotina</taxon>
        <taxon>Sordariomycetes</taxon>
        <taxon>Xylariomycetidae</taxon>
        <taxon>Xylariales</taxon>
        <taxon>Xylariaceae</taxon>
        <taxon>Xylaria</taxon>
    </lineage>
</organism>
<gene>
    <name evidence="1" type="ORF">RRF57_002531</name>
</gene>
<dbReference type="EMBL" id="JAWHQM010000004">
    <property type="protein sequence ID" value="KAK5626816.1"/>
    <property type="molecule type" value="Genomic_DNA"/>
</dbReference>
<accession>A0AAN7UKF5</accession>
<comment type="caution">
    <text evidence="1">The sequence shown here is derived from an EMBL/GenBank/DDBJ whole genome shotgun (WGS) entry which is preliminary data.</text>
</comment>
<evidence type="ECO:0000313" key="2">
    <source>
        <dbReference type="Proteomes" id="UP001305414"/>
    </source>
</evidence>
<keyword evidence="2" id="KW-1185">Reference proteome</keyword>
<dbReference type="AlphaFoldDB" id="A0AAN7UKF5"/>
<protein>
    <submittedName>
        <fullName evidence="1">Uncharacterized protein</fullName>
    </submittedName>
</protein>
<evidence type="ECO:0000313" key="1">
    <source>
        <dbReference type="EMBL" id="KAK5626816.1"/>
    </source>
</evidence>
<reference evidence="1 2" key="1">
    <citation type="submission" date="2023-10" db="EMBL/GenBank/DDBJ databases">
        <title>Draft genome sequence of Xylaria bambusicola isolate GMP-LS, the root and basal stem rot pathogen of sugarcane in Indonesia.</title>
        <authorList>
            <person name="Selvaraj P."/>
            <person name="Muralishankar V."/>
            <person name="Muruganantham S."/>
            <person name="Sp S."/>
            <person name="Haryani S."/>
            <person name="Lau K.J.X."/>
            <person name="Naqvi N.I."/>
        </authorList>
    </citation>
    <scope>NUCLEOTIDE SEQUENCE [LARGE SCALE GENOMIC DNA]</scope>
    <source>
        <strain evidence="1">GMP-LS</strain>
    </source>
</reference>
<sequence length="62" mass="6419">MVDATCIPLHIPLVQVIQVQPLPKSQLEPEHSPCSSMDSASAIRAGTAKAIEEANPAAASPT</sequence>
<proteinExistence type="predicted"/>